<dbReference type="Proteomes" id="UP000295345">
    <property type="component" value="Unassembled WGS sequence"/>
</dbReference>
<feature type="transmembrane region" description="Helical" evidence="1">
    <location>
        <begin position="20"/>
        <end position="44"/>
    </location>
</feature>
<organism evidence="2 3">
    <name type="scientific">Streptomyces hainanensis</name>
    <dbReference type="NCBI Taxonomy" id="402648"/>
    <lineage>
        <taxon>Bacteria</taxon>
        <taxon>Bacillati</taxon>
        <taxon>Actinomycetota</taxon>
        <taxon>Actinomycetes</taxon>
        <taxon>Kitasatosporales</taxon>
        <taxon>Streptomycetaceae</taxon>
        <taxon>Streptomyces</taxon>
    </lineage>
</organism>
<protein>
    <submittedName>
        <fullName evidence="2">Uncharacterized protein</fullName>
    </submittedName>
</protein>
<accession>A0A4R4T7F4</accession>
<evidence type="ECO:0000256" key="1">
    <source>
        <dbReference type="SAM" id="Phobius"/>
    </source>
</evidence>
<dbReference type="AlphaFoldDB" id="A0A4R4T7F4"/>
<name>A0A4R4T7F4_9ACTN</name>
<keyword evidence="1" id="KW-1133">Transmembrane helix</keyword>
<dbReference type="OrthoDB" id="3483917at2"/>
<dbReference type="EMBL" id="SMKI01000216">
    <property type="protein sequence ID" value="TDC73081.1"/>
    <property type="molecule type" value="Genomic_DNA"/>
</dbReference>
<dbReference type="RefSeq" id="WP_132819493.1">
    <property type="nucleotide sequence ID" value="NZ_SMKI01000216.1"/>
</dbReference>
<keyword evidence="3" id="KW-1185">Reference proteome</keyword>
<evidence type="ECO:0000313" key="3">
    <source>
        <dbReference type="Proteomes" id="UP000295345"/>
    </source>
</evidence>
<keyword evidence="1" id="KW-0472">Membrane</keyword>
<evidence type="ECO:0000313" key="2">
    <source>
        <dbReference type="EMBL" id="TDC73081.1"/>
    </source>
</evidence>
<comment type="caution">
    <text evidence="2">The sequence shown here is derived from an EMBL/GenBank/DDBJ whole genome shotgun (WGS) entry which is preliminary data.</text>
</comment>
<keyword evidence="1" id="KW-0812">Transmembrane</keyword>
<sequence>MIPQVVTARWRRSDGRWRRLFVPVLPVALLLSPLLLLAVFGGMIACLATRVSPLGALRGVGRVLWALPGTRFEIDDGRMAVLVSVR</sequence>
<proteinExistence type="predicted"/>
<gene>
    <name evidence="2" type="ORF">E1283_20110</name>
</gene>
<reference evidence="2 3" key="1">
    <citation type="submission" date="2019-03" db="EMBL/GenBank/DDBJ databases">
        <title>Draft genome sequences of novel Actinobacteria.</title>
        <authorList>
            <person name="Sahin N."/>
            <person name="Ay H."/>
            <person name="Saygin H."/>
        </authorList>
    </citation>
    <scope>NUCLEOTIDE SEQUENCE [LARGE SCALE GENOMIC DNA]</scope>
    <source>
        <strain evidence="2 3">DSM 41900</strain>
    </source>
</reference>